<dbReference type="RefSeq" id="WP_019924210.1">
    <property type="nucleotide sequence ID" value="NZ_CP140152.1"/>
</dbReference>
<dbReference type="NCBIfam" id="NF006596">
    <property type="entry name" value="PRK09133.1"/>
    <property type="match status" value="1"/>
</dbReference>
<keyword evidence="4" id="KW-0378">Hydrolase</keyword>
<dbReference type="InterPro" id="IPR036264">
    <property type="entry name" value="Bact_exopeptidase_dim_dom"/>
</dbReference>
<dbReference type="Gene3D" id="3.30.70.360">
    <property type="match status" value="1"/>
</dbReference>
<reference evidence="8 9" key="1">
    <citation type="submission" date="2023-11" db="EMBL/GenBank/DDBJ databases">
        <title>MicrobeMod: A computational toolkit for identifying prokaryotic methylation and restriction-modification with nanopore sequencing.</title>
        <authorList>
            <person name="Crits-Christoph A."/>
            <person name="Kang S.C."/>
            <person name="Lee H."/>
            <person name="Ostrov N."/>
        </authorList>
    </citation>
    <scope>NUCLEOTIDE SEQUENCE [LARGE SCALE GENOMIC DNA]</scope>
    <source>
        <strain evidence="8 9">ATCC 25935</strain>
    </source>
</reference>
<evidence type="ECO:0000313" key="9">
    <source>
        <dbReference type="Proteomes" id="UP001326110"/>
    </source>
</evidence>
<dbReference type="EMBL" id="CP140152">
    <property type="protein sequence ID" value="WQH04545.1"/>
    <property type="molecule type" value="Genomic_DNA"/>
</dbReference>
<accession>A0ABZ0XXS8</accession>
<dbReference type="InterPro" id="IPR047177">
    <property type="entry name" value="Pept_M20A"/>
</dbReference>
<dbReference type="PROSITE" id="PS00758">
    <property type="entry name" value="ARGE_DAPE_CPG2_1"/>
    <property type="match status" value="1"/>
</dbReference>
<protein>
    <submittedName>
        <fullName evidence="8">M20/M25/M40 family metallo-hydrolase</fullName>
    </submittedName>
</protein>
<dbReference type="InterPro" id="IPR011650">
    <property type="entry name" value="Peptidase_M20_dimer"/>
</dbReference>
<dbReference type="Gene3D" id="1.10.150.900">
    <property type="match status" value="1"/>
</dbReference>
<dbReference type="InterPro" id="IPR002933">
    <property type="entry name" value="Peptidase_M20"/>
</dbReference>
<evidence type="ECO:0000256" key="1">
    <source>
        <dbReference type="ARBA" id="ARBA00006247"/>
    </source>
</evidence>
<dbReference type="InterPro" id="IPR001261">
    <property type="entry name" value="ArgE/DapE_CS"/>
</dbReference>
<proteinExistence type="inferred from homology"/>
<evidence type="ECO:0000256" key="4">
    <source>
        <dbReference type="ARBA" id="ARBA00022801"/>
    </source>
</evidence>
<evidence type="ECO:0000256" key="2">
    <source>
        <dbReference type="ARBA" id="ARBA00022670"/>
    </source>
</evidence>
<gene>
    <name evidence="8" type="ORF">SR858_26495</name>
</gene>
<dbReference type="GeneID" id="43165775"/>
<comment type="similarity">
    <text evidence="1">Belongs to the peptidase M20A family.</text>
</comment>
<dbReference type="SUPFAM" id="SSF53187">
    <property type="entry name" value="Zn-dependent exopeptidases"/>
    <property type="match status" value="1"/>
</dbReference>
<keyword evidence="6" id="KW-0732">Signal</keyword>
<keyword evidence="2" id="KW-0645">Protease</keyword>
<keyword evidence="9" id="KW-1185">Reference proteome</keyword>
<evidence type="ECO:0000256" key="3">
    <source>
        <dbReference type="ARBA" id="ARBA00022723"/>
    </source>
</evidence>
<sequence>MKKKLVASLLLAGLLATAAQAAPASLTAQQQTFRAIYQQLVEINTTHSAGDTTKAAQAMRERLLAAGFNADDVQVIAPFERKGNLVARFKGTGKKKPLLLLAHIDVVEAKRSDWTTDPFILQEKDGYFTARGAVDDKAMAAAFISILAQLKTEGFKPERDIIVALTGDEERGGVPSNGGRWLLENRRDLVDAEFGINEGGRGELKNGKPFVQILQIGEKSFVQAEFETSGPGGHSARPTPDNVIYDLTAALGRLQQYQFPVRLNDAARMYFERSAPLQQGAVAADMRAVAQGTQDAAVFARLSQDPNLVGLLRTTCVATMVNAGHAPNALAQSAKAIVNCRLLPDEQFAFVEAQLKALGGDKVKVTVRAESEQAPSSPLRPDVMAAVEALTAQMWPGVPVVPTMGVSTTDSRLFRAVGIPMYGVSGLFVDPATVNAHGLNERIGVKELYDGREFLYQLVKRLTR</sequence>
<keyword evidence="3" id="KW-0479">Metal-binding</keyword>
<feature type="domain" description="Peptidase M20 dimerisation" evidence="7">
    <location>
        <begin position="216"/>
        <end position="358"/>
    </location>
</feature>
<dbReference type="Proteomes" id="UP001326110">
    <property type="component" value="Chromosome"/>
</dbReference>
<organism evidence="8 9">
    <name type="scientific">Duganella zoogloeoides</name>
    <dbReference type="NCBI Taxonomy" id="75659"/>
    <lineage>
        <taxon>Bacteria</taxon>
        <taxon>Pseudomonadati</taxon>
        <taxon>Pseudomonadota</taxon>
        <taxon>Betaproteobacteria</taxon>
        <taxon>Burkholderiales</taxon>
        <taxon>Oxalobacteraceae</taxon>
        <taxon>Telluria group</taxon>
        <taxon>Duganella</taxon>
    </lineage>
</organism>
<dbReference type="PANTHER" id="PTHR45962:SF1">
    <property type="entry name" value="N-FATTY-ACYL-AMINO ACID SYNTHASE_HYDROLASE PM20D1"/>
    <property type="match status" value="1"/>
</dbReference>
<feature type="signal peptide" evidence="6">
    <location>
        <begin position="1"/>
        <end position="21"/>
    </location>
</feature>
<dbReference type="Gene3D" id="3.40.630.10">
    <property type="entry name" value="Zn peptidases"/>
    <property type="match status" value="1"/>
</dbReference>
<dbReference type="SUPFAM" id="SSF55031">
    <property type="entry name" value="Bacterial exopeptidase dimerisation domain"/>
    <property type="match status" value="1"/>
</dbReference>
<feature type="chain" id="PRO_5047235576" evidence="6">
    <location>
        <begin position="22"/>
        <end position="464"/>
    </location>
</feature>
<dbReference type="PROSITE" id="PS00759">
    <property type="entry name" value="ARGE_DAPE_CPG2_2"/>
    <property type="match status" value="1"/>
</dbReference>
<keyword evidence="5" id="KW-0862">Zinc</keyword>
<dbReference type="PANTHER" id="PTHR45962">
    <property type="entry name" value="N-FATTY-ACYL-AMINO ACID SYNTHASE/HYDROLASE PM20D1"/>
    <property type="match status" value="1"/>
</dbReference>
<evidence type="ECO:0000259" key="7">
    <source>
        <dbReference type="Pfam" id="PF07687"/>
    </source>
</evidence>
<evidence type="ECO:0000313" key="8">
    <source>
        <dbReference type="EMBL" id="WQH04545.1"/>
    </source>
</evidence>
<name>A0ABZ0XXS8_9BURK</name>
<evidence type="ECO:0000256" key="5">
    <source>
        <dbReference type="ARBA" id="ARBA00022833"/>
    </source>
</evidence>
<evidence type="ECO:0000256" key="6">
    <source>
        <dbReference type="SAM" id="SignalP"/>
    </source>
</evidence>
<dbReference type="Pfam" id="PF07687">
    <property type="entry name" value="M20_dimer"/>
    <property type="match status" value="1"/>
</dbReference>
<dbReference type="Pfam" id="PF01546">
    <property type="entry name" value="Peptidase_M20"/>
    <property type="match status" value="1"/>
</dbReference>